<sequence length="416" mass="47640">MKNRPQRIKTLNPFYHRVELTLWDKIKIGLFTVTLLPIKILLLIPFLCLAELLVLIGLSGITFEESQSTQLSKWRRVVRWIIAHLVMKSIVFCSGFIWKIKETGKRATPEEAPIFVVGPHSSYFDSFVVILLGSPSIVAKLDTKDVPIFGRLVTFTQAVYVTRESKESRKQVMEALKQRAQGVFNGNGMPQIYIYPEGTTGNRSSLIKFKPGAFVPQVPVQPVLIRYPNVFDAVTYTFDGLSLKQNIWYALAQLYVNVEVEYLPVYVPSEAEKNDPNLFAENVRSVMSESLRIPMSDYQFEDGTLLSALRDETKFLHKLQTIHQAKKVFGVLDYRVETAMLLRGQGSIYMRQMNWRKNFVEFQAQFYNMGSEISSIPKVRDVFNSFTKNGEDSLDVRPYLVLASLLCNNKRYGSRS</sequence>
<dbReference type="CDD" id="cd07991">
    <property type="entry name" value="LPLAT_LPCAT1-like"/>
    <property type="match status" value="1"/>
</dbReference>
<evidence type="ECO:0000256" key="3">
    <source>
        <dbReference type="ARBA" id="ARBA00008655"/>
    </source>
</evidence>
<evidence type="ECO:0000256" key="6">
    <source>
        <dbReference type="ARBA" id="ARBA00022692"/>
    </source>
</evidence>
<keyword evidence="4" id="KW-0444">Lipid biosynthesis</keyword>
<evidence type="ECO:0000256" key="5">
    <source>
        <dbReference type="ARBA" id="ARBA00022679"/>
    </source>
</evidence>
<evidence type="ECO:0000256" key="11">
    <source>
        <dbReference type="ARBA" id="ARBA00023264"/>
    </source>
</evidence>
<evidence type="ECO:0000256" key="1">
    <source>
        <dbReference type="ARBA" id="ARBA00004370"/>
    </source>
</evidence>
<dbReference type="GO" id="GO:0008374">
    <property type="term" value="F:O-acyltransferase activity"/>
    <property type="evidence" value="ECO:0007669"/>
    <property type="project" value="InterPro"/>
</dbReference>
<dbReference type="SMART" id="SM00563">
    <property type="entry name" value="PlsC"/>
    <property type="match status" value="1"/>
</dbReference>
<keyword evidence="6 14" id="KW-0812">Transmembrane</keyword>
<dbReference type="InterPro" id="IPR045252">
    <property type="entry name" value="LPCAT1-like"/>
</dbReference>
<accession>A0A1D2N144</accession>
<dbReference type="GO" id="GO:0042171">
    <property type="term" value="F:lysophosphatidic acid acyltransferase activity"/>
    <property type="evidence" value="ECO:0007669"/>
    <property type="project" value="TreeGrafter"/>
</dbReference>
<dbReference type="OMA" id="HRSYPNA"/>
<evidence type="ECO:0000256" key="7">
    <source>
        <dbReference type="ARBA" id="ARBA00022989"/>
    </source>
</evidence>
<dbReference type="PANTHER" id="PTHR23063">
    <property type="entry name" value="PHOSPHOLIPID ACYLTRANSFERASE"/>
    <property type="match status" value="1"/>
</dbReference>
<evidence type="ECO:0000256" key="14">
    <source>
        <dbReference type="SAM" id="Phobius"/>
    </source>
</evidence>
<keyword evidence="8" id="KW-0443">Lipid metabolism</keyword>
<dbReference type="AlphaFoldDB" id="A0A1D2N144"/>
<keyword evidence="7 14" id="KW-1133">Transmembrane helix</keyword>
<evidence type="ECO:0000256" key="13">
    <source>
        <dbReference type="ARBA" id="ARBA00025707"/>
    </source>
</evidence>
<dbReference type="PANTHER" id="PTHR23063:SF52">
    <property type="entry name" value="LYSOPHOSPHATIDYLCHOLINE ACYLTRANSFERASE"/>
    <property type="match status" value="1"/>
</dbReference>
<dbReference type="EMBL" id="LJIJ01000304">
    <property type="protein sequence ID" value="ODM99013.1"/>
    <property type="molecule type" value="Genomic_DNA"/>
</dbReference>
<feature type="transmembrane region" description="Helical" evidence="14">
    <location>
        <begin position="81"/>
        <end position="98"/>
    </location>
</feature>
<organism evidence="16 17">
    <name type="scientific">Orchesella cincta</name>
    <name type="common">Springtail</name>
    <name type="synonym">Podura cincta</name>
    <dbReference type="NCBI Taxonomy" id="48709"/>
    <lineage>
        <taxon>Eukaryota</taxon>
        <taxon>Metazoa</taxon>
        <taxon>Ecdysozoa</taxon>
        <taxon>Arthropoda</taxon>
        <taxon>Hexapoda</taxon>
        <taxon>Collembola</taxon>
        <taxon>Entomobryomorpha</taxon>
        <taxon>Entomobryoidea</taxon>
        <taxon>Orchesellidae</taxon>
        <taxon>Orchesellinae</taxon>
        <taxon>Orchesella</taxon>
    </lineage>
</organism>
<feature type="transmembrane region" description="Helical" evidence="14">
    <location>
        <begin position="40"/>
        <end position="61"/>
    </location>
</feature>
<comment type="caution">
    <text evidence="16">The sequence shown here is derived from an EMBL/GenBank/DDBJ whole genome shotgun (WGS) entry which is preliminary data.</text>
</comment>
<keyword evidence="17" id="KW-1185">Reference proteome</keyword>
<evidence type="ECO:0000313" key="17">
    <source>
        <dbReference type="Proteomes" id="UP000094527"/>
    </source>
</evidence>
<dbReference type="GO" id="GO:0016020">
    <property type="term" value="C:membrane"/>
    <property type="evidence" value="ECO:0007669"/>
    <property type="project" value="UniProtKB-SubCell"/>
</dbReference>
<comment type="subcellular location">
    <subcellularLocation>
        <location evidence="1">Membrane</location>
    </subcellularLocation>
</comment>
<comment type="similarity">
    <text evidence="3">Belongs to the 1-acyl-sn-glycerol-3-phosphate acyltransferase family.</text>
</comment>
<dbReference type="InterPro" id="IPR002123">
    <property type="entry name" value="Plipid/glycerol_acylTrfase"/>
</dbReference>
<comment type="pathway">
    <text evidence="2">Lipid metabolism.</text>
</comment>
<proteinExistence type="inferred from homology"/>
<dbReference type="GO" id="GO:0008654">
    <property type="term" value="P:phospholipid biosynthetic process"/>
    <property type="evidence" value="ECO:0007669"/>
    <property type="project" value="UniProtKB-KW"/>
</dbReference>
<gene>
    <name evidence="16" type="ORF">Ocin01_07668</name>
</gene>
<reference evidence="16 17" key="1">
    <citation type="journal article" date="2016" name="Genome Biol. Evol.">
        <title>Gene Family Evolution Reflects Adaptation to Soil Environmental Stressors in the Genome of the Collembolan Orchesella cincta.</title>
        <authorList>
            <person name="Faddeeva-Vakhrusheva A."/>
            <person name="Derks M.F."/>
            <person name="Anvar S.Y."/>
            <person name="Agamennone V."/>
            <person name="Suring W."/>
            <person name="Smit S."/>
            <person name="van Straalen N.M."/>
            <person name="Roelofs D."/>
        </authorList>
    </citation>
    <scope>NUCLEOTIDE SEQUENCE [LARGE SCALE GENOMIC DNA]</scope>
    <source>
        <tissue evidence="16">Mixed pool</tissue>
    </source>
</reference>
<dbReference type="Proteomes" id="UP000094527">
    <property type="component" value="Unassembled WGS sequence"/>
</dbReference>
<evidence type="ECO:0000313" key="16">
    <source>
        <dbReference type="EMBL" id="ODM99013.1"/>
    </source>
</evidence>
<name>A0A1D2N144_ORCCI</name>
<dbReference type="STRING" id="48709.A0A1D2N144"/>
<evidence type="ECO:0000256" key="8">
    <source>
        <dbReference type="ARBA" id="ARBA00023098"/>
    </source>
</evidence>
<keyword evidence="10" id="KW-0594">Phospholipid biosynthesis</keyword>
<evidence type="ECO:0000256" key="4">
    <source>
        <dbReference type="ARBA" id="ARBA00022516"/>
    </source>
</evidence>
<dbReference type="OrthoDB" id="272512at2759"/>
<feature type="domain" description="Phospholipid/glycerol acyltransferase" evidence="15">
    <location>
        <begin position="114"/>
        <end position="228"/>
    </location>
</feature>
<evidence type="ECO:0000256" key="10">
    <source>
        <dbReference type="ARBA" id="ARBA00023209"/>
    </source>
</evidence>
<evidence type="ECO:0000256" key="2">
    <source>
        <dbReference type="ARBA" id="ARBA00005189"/>
    </source>
</evidence>
<evidence type="ECO:0000256" key="9">
    <source>
        <dbReference type="ARBA" id="ARBA00023136"/>
    </source>
</evidence>
<comment type="pathway">
    <text evidence="13">Phospholipid metabolism.</text>
</comment>
<protein>
    <submittedName>
        <fullName evidence="16">Lysophosphatidylcholine acyltransferase 1</fullName>
    </submittedName>
</protein>
<keyword evidence="5 16" id="KW-0808">Transferase</keyword>
<keyword evidence="12 16" id="KW-0012">Acyltransferase</keyword>
<dbReference type="Pfam" id="PF01553">
    <property type="entry name" value="Acyltransferase"/>
    <property type="match status" value="1"/>
</dbReference>
<evidence type="ECO:0000259" key="15">
    <source>
        <dbReference type="SMART" id="SM00563"/>
    </source>
</evidence>
<evidence type="ECO:0000256" key="12">
    <source>
        <dbReference type="ARBA" id="ARBA00023315"/>
    </source>
</evidence>
<keyword evidence="9 14" id="KW-0472">Membrane</keyword>
<keyword evidence="11" id="KW-1208">Phospholipid metabolism</keyword>
<dbReference type="GO" id="GO:0005783">
    <property type="term" value="C:endoplasmic reticulum"/>
    <property type="evidence" value="ECO:0007669"/>
    <property type="project" value="TreeGrafter"/>
</dbReference>
<dbReference type="SUPFAM" id="SSF69593">
    <property type="entry name" value="Glycerol-3-phosphate (1)-acyltransferase"/>
    <property type="match status" value="1"/>
</dbReference>